<protein>
    <recommendedName>
        <fullName evidence="3">CopG family transcriptional regulator</fullName>
    </recommendedName>
</protein>
<name>A0A7C4H2T1_9CREN</name>
<evidence type="ECO:0000256" key="1">
    <source>
        <dbReference type="SAM" id="Coils"/>
    </source>
</evidence>
<reference evidence="2" key="1">
    <citation type="journal article" date="2020" name="mSystems">
        <title>Genome- and Community-Level Interaction Insights into Carbon Utilization and Element Cycling Functions of Hydrothermarchaeota in Hydrothermal Sediment.</title>
        <authorList>
            <person name="Zhou Z."/>
            <person name="Liu Y."/>
            <person name="Xu W."/>
            <person name="Pan J."/>
            <person name="Luo Z.H."/>
            <person name="Li M."/>
        </authorList>
    </citation>
    <scope>NUCLEOTIDE SEQUENCE [LARGE SCALE GENOMIC DNA]</scope>
    <source>
        <strain evidence="2">SpSt-658</strain>
    </source>
</reference>
<gene>
    <name evidence="2" type="ORF">ENU31_03160</name>
</gene>
<accession>A0A7C4H2T1</accession>
<comment type="caution">
    <text evidence="2">The sequence shown here is derived from an EMBL/GenBank/DDBJ whole genome shotgun (WGS) entry which is preliminary data.</text>
</comment>
<feature type="coiled-coil region" evidence="1">
    <location>
        <begin position="81"/>
        <end position="122"/>
    </location>
</feature>
<keyword evidence="1" id="KW-0175">Coiled coil</keyword>
<organism evidence="2">
    <name type="scientific">Ignisphaera aggregans</name>
    <dbReference type="NCBI Taxonomy" id="334771"/>
    <lineage>
        <taxon>Archaea</taxon>
        <taxon>Thermoproteota</taxon>
        <taxon>Thermoprotei</taxon>
        <taxon>Desulfurococcales</taxon>
        <taxon>Desulfurococcaceae</taxon>
        <taxon>Ignisphaera</taxon>
    </lineage>
</organism>
<dbReference type="EMBL" id="DTCA01000100">
    <property type="protein sequence ID" value="HGM07392.1"/>
    <property type="molecule type" value="Genomic_DNA"/>
</dbReference>
<dbReference type="AlphaFoldDB" id="A0A7C4H2T1"/>
<proteinExistence type="predicted"/>
<evidence type="ECO:0008006" key="3">
    <source>
        <dbReference type="Google" id="ProtNLM"/>
    </source>
</evidence>
<sequence length="232" mass="27275">MKVVTLKLDDKVYEELIKRARDEGFATLSDYIVFVISKHIYRTEHKESYEETTKKSTIVDKIMALVERKVQDSVNPFTQKVDDLGRKVAELLERLEVVEERLFKLEETIKTVETRREEIKVQEKSRKSAIEILKEQKVMFEKDIANKIRNRDSFFARLEREGAILIEAKDERIAVGPSFWNSFVNKLKLTKTNNDDELKKIFDPIEFKLLQKLKESALIVYDGTSKSWNLLL</sequence>
<evidence type="ECO:0000313" key="2">
    <source>
        <dbReference type="EMBL" id="HGM07392.1"/>
    </source>
</evidence>